<dbReference type="EMBL" id="UYSU01044019">
    <property type="protein sequence ID" value="VDM04649.1"/>
    <property type="molecule type" value="Genomic_DNA"/>
</dbReference>
<evidence type="ECO:0000313" key="3">
    <source>
        <dbReference type="Proteomes" id="UP000275846"/>
    </source>
</evidence>
<organism evidence="4">
    <name type="scientific">Schistocephalus solidus</name>
    <name type="common">Tapeworm</name>
    <dbReference type="NCBI Taxonomy" id="70667"/>
    <lineage>
        <taxon>Eukaryota</taxon>
        <taxon>Metazoa</taxon>
        <taxon>Spiralia</taxon>
        <taxon>Lophotrochozoa</taxon>
        <taxon>Platyhelminthes</taxon>
        <taxon>Cestoda</taxon>
        <taxon>Eucestoda</taxon>
        <taxon>Diphyllobothriidea</taxon>
        <taxon>Diphyllobothriidae</taxon>
        <taxon>Schistocephalus</taxon>
    </lineage>
</organism>
<dbReference type="WBParaSite" id="SSLN_0001894501-mRNA-1">
    <property type="protein sequence ID" value="SSLN_0001894501-mRNA-1"/>
    <property type="gene ID" value="SSLN_0001894501"/>
</dbReference>
<evidence type="ECO:0000313" key="4">
    <source>
        <dbReference type="WBParaSite" id="SSLN_0001894501-mRNA-1"/>
    </source>
</evidence>
<evidence type="ECO:0000256" key="1">
    <source>
        <dbReference type="SAM" id="MobiDB-lite"/>
    </source>
</evidence>
<accession>A0A183TP64</accession>
<name>A0A183TP64_SCHSO</name>
<reference evidence="4" key="1">
    <citation type="submission" date="2016-06" db="UniProtKB">
        <authorList>
            <consortium name="WormBaseParasite"/>
        </authorList>
    </citation>
    <scope>IDENTIFICATION</scope>
</reference>
<gene>
    <name evidence="2" type="ORF">SSLN_LOCUS18263</name>
</gene>
<feature type="region of interest" description="Disordered" evidence="1">
    <location>
        <begin position="102"/>
        <end position="134"/>
    </location>
</feature>
<keyword evidence="3" id="KW-1185">Reference proteome</keyword>
<evidence type="ECO:0000313" key="2">
    <source>
        <dbReference type="EMBL" id="VDM04649.1"/>
    </source>
</evidence>
<sequence>MSHPNVLFFGRAQPIFQPFSASPGPLDPNYISMLPREMAAAAVAAAANAAAASGGGGGAGGGGGGGSTGYPPAMSVAMTGCPQPTLPGFMPQMTHQLGVLQPPVAASSRSTPSSLQKRRFSSADPFTPNSGQVAPADSLFPWATRNDQPEINKGCLCPLSVAFHDVRQYFLSRFLSKLRVSSSHCMFSGHI</sequence>
<dbReference type="Proteomes" id="UP000275846">
    <property type="component" value="Unassembled WGS sequence"/>
</dbReference>
<proteinExistence type="predicted"/>
<protein>
    <submittedName>
        <fullName evidence="2 4">Uncharacterized protein</fullName>
    </submittedName>
</protein>
<dbReference type="AlphaFoldDB" id="A0A183TP64"/>
<reference evidence="2 3" key="2">
    <citation type="submission" date="2018-11" db="EMBL/GenBank/DDBJ databases">
        <authorList>
            <consortium name="Pathogen Informatics"/>
        </authorList>
    </citation>
    <scope>NUCLEOTIDE SEQUENCE [LARGE SCALE GENOMIC DNA]</scope>
    <source>
        <strain evidence="2 3">NST_G2</strain>
    </source>
</reference>